<dbReference type="InterPro" id="IPR046492">
    <property type="entry name" value="DUF6585"/>
</dbReference>
<evidence type="ECO:0000313" key="3">
    <source>
        <dbReference type="Proteomes" id="UP000248749"/>
    </source>
</evidence>
<dbReference type="Proteomes" id="UP000248749">
    <property type="component" value="Unassembled WGS sequence"/>
</dbReference>
<gene>
    <name evidence="2" type="ORF">C1I99_04940</name>
</gene>
<keyword evidence="1" id="KW-1133">Transmembrane helix</keyword>
<sequence>MLDTPRSVAEAAERIGFGRVERAFRPTYSVNIISVTMFLGFGAAFGVAASTITKPIGILLFAVLTTTALLLAVWAVLDTWRLIRRRFYLCEGGLLTAEHLTRLTRMIAWDDIAEIRRYYLRWYTDNGPQTMHRCRLRLTDGTSLNLEKPPLVDGQDLCEEVERRSAKARMPHILHALEAAGRADFGAITITPDGVSSPGGYALWSDISLVRLRRTRLQVWTHDGRKPVSVLIRHVPNLLNVLMILRREGLRMDLRFYRTA</sequence>
<evidence type="ECO:0000256" key="1">
    <source>
        <dbReference type="SAM" id="Phobius"/>
    </source>
</evidence>
<comment type="caution">
    <text evidence="2">The sequence shown here is derived from an EMBL/GenBank/DDBJ whole genome shotgun (WGS) entry which is preliminary data.</text>
</comment>
<feature type="transmembrane region" description="Helical" evidence="1">
    <location>
        <begin position="56"/>
        <end position="77"/>
    </location>
</feature>
<dbReference type="OrthoDB" id="3404550at2"/>
<feature type="transmembrane region" description="Helical" evidence="1">
    <location>
        <begin position="28"/>
        <end position="50"/>
    </location>
</feature>
<keyword evidence="3" id="KW-1185">Reference proteome</keyword>
<accession>A0A2W2EAQ2</accession>
<dbReference type="EMBL" id="POUB01000017">
    <property type="protein sequence ID" value="PZG01934.1"/>
    <property type="molecule type" value="Genomic_DNA"/>
</dbReference>
<proteinExistence type="predicted"/>
<organism evidence="2 3">
    <name type="scientific">Micromonospora deserti</name>
    <dbReference type="NCBI Taxonomy" id="2070366"/>
    <lineage>
        <taxon>Bacteria</taxon>
        <taxon>Bacillati</taxon>
        <taxon>Actinomycetota</taxon>
        <taxon>Actinomycetes</taxon>
        <taxon>Micromonosporales</taxon>
        <taxon>Micromonosporaceae</taxon>
        <taxon>Micromonospora</taxon>
    </lineage>
</organism>
<protein>
    <submittedName>
        <fullName evidence="2">Uncharacterized protein</fullName>
    </submittedName>
</protein>
<dbReference type="RefSeq" id="WP_146603893.1">
    <property type="nucleotide sequence ID" value="NZ_POUB01000017.1"/>
</dbReference>
<dbReference type="AlphaFoldDB" id="A0A2W2EAQ2"/>
<reference evidence="2 3" key="1">
    <citation type="submission" date="2018-01" db="EMBL/GenBank/DDBJ databases">
        <title>Draft genome sequence of Salinispora sp. 13K206.</title>
        <authorList>
            <person name="Sahin N."/>
            <person name="Saygin H."/>
            <person name="Ay H."/>
        </authorList>
    </citation>
    <scope>NUCLEOTIDE SEQUENCE [LARGE SCALE GENOMIC DNA]</scope>
    <source>
        <strain evidence="2 3">13K206</strain>
    </source>
</reference>
<dbReference type="Pfam" id="PF20226">
    <property type="entry name" value="DUF6585"/>
    <property type="match status" value="1"/>
</dbReference>
<name>A0A2W2EAQ2_9ACTN</name>
<keyword evidence="1" id="KW-0472">Membrane</keyword>
<keyword evidence="1" id="KW-0812">Transmembrane</keyword>
<evidence type="ECO:0000313" key="2">
    <source>
        <dbReference type="EMBL" id="PZG01934.1"/>
    </source>
</evidence>